<protein>
    <submittedName>
        <fullName evidence="3">Stage 0 sporulation protein</fullName>
    </submittedName>
</protein>
<reference evidence="3" key="1">
    <citation type="submission" date="2019-03" db="EMBL/GenBank/DDBJ databases">
        <title>Lake Tanganyika Metagenome-Assembled Genomes (MAGs).</title>
        <authorList>
            <person name="Tran P."/>
        </authorList>
    </citation>
    <scope>NUCLEOTIDE SEQUENCE</scope>
    <source>
        <strain evidence="3">M_DeepCast_400m_m2_100</strain>
    </source>
</reference>
<evidence type="ECO:0000313" key="4">
    <source>
        <dbReference type="Proteomes" id="UP000748308"/>
    </source>
</evidence>
<evidence type="ECO:0000256" key="1">
    <source>
        <dbReference type="SAM" id="MobiDB-lite"/>
    </source>
</evidence>
<name>A0A938BPK6_UNCEI</name>
<dbReference type="Pfam" id="PF04468">
    <property type="entry name" value="PSP1"/>
    <property type="match status" value="1"/>
</dbReference>
<feature type="region of interest" description="Disordered" evidence="1">
    <location>
        <begin position="234"/>
        <end position="278"/>
    </location>
</feature>
<feature type="compositionally biased region" description="Basic and acidic residues" evidence="1">
    <location>
        <begin position="245"/>
        <end position="265"/>
    </location>
</feature>
<gene>
    <name evidence="3" type="ORF">FJY75_00490</name>
</gene>
<sequence length="278" mass="31295">MLVEAERGYDLGRVTVCEGGDLRRRRKQPVQAIVRLATPEEIERLRALAAEDRTAFETCRERAAHFSLEMKIIDAETQFDRNRITFYFTADRRVDFRELVRDLAGTFRTRIELRQVGARDAARRCDGVGPCGRSLCCTGFLFEFDPVTLKMAKEQNLPLNPAKISGSCGRLMCCLNYEASSYQDARRAAPAPGSRWILDGQLHTVGRFDVGRYRVTLEDARGERRQIGLDAFLEEAQPAPAAEEEAARVHEEETARADGEAARADEEAEQPSPGERRA</sequence>
<dbReference type="PANTHER" id="PTHR43830:SF3">
    <property type="entry name" value="PROTEIN PSP1"/>
    <property type="match status" value="1"/>
</dbReference>
<dbReference type="Proteomes" id="UP000748308">
    <property type="component" value="Unassembled WGS sequence"/>
</dbReference>
<feature type="domain" description="PSP1 C-terminal" evidence="2">
    <location>
        <begin position="31"/>
        <end position="116"/>
    </location>
</feature>
<dbReference type="NCBIfam" id="NF041131">
    <property type="entry name" value="RicT_YaaT_fam"/>
    <property type="match status" value="1"/>
</dbReference>
<comment type="caution">
    <text evidence="3">The sequence shown here is derived from an EMBL/GenBank/DDBJ whole genome shotgun (WGS) entry which is preliminary data.</text>
</comment>
<proteinExistence type="predicted"/>
<dbReference type="EMBL" id="VGIY01000005">
    <property type="protein sequence ID" value="MBM3316305.1"/>
    <property type="molecule type" value="Genomic_DNA"/>
</dbReference>
<dbReference type="PANTHER" id="PTHR43830">
    <property type="entry name" value="PROTEIN PSP1"/>
    <property type="match status" value="1"/>
</dbReference>
<dbReference type="AlphaFoldDB" id="A0A938BPK6"/>
<accession>A0A938BPK6</accession>
<dbReference type="PROSITE" id="PS51411">
    <property type="entry name" value="PSP1_C"/>
    <property type="match status" value="1"/>
</dbReference>
<evidence type="ECO:0000313" key="3">
    <source>
        <dbReference type="EMBL" id="MBM3316305.1"/>
    </source>
</evidence>
<dbReference type="InterPro" id="IPR007557">
    <property type="entry name" value="PSP1_C"/>
</dbReference>
<dbReference type="InterPro" id="IPR047767">
    <property type="entry name" value="PSP1-like"/>
</dbReference>
<organism evidence="3 4">
    <name type="scientific">Eiseniibacteriota bacterium</name>
    <dbReference type="NCBI Taxonomy" id="2212470"/>
    <lineage>
        <taxon>Bacteria</taxon>
        <taxon>Candidatus Eiseniibacteriota</taxon>
    </lineage>
</organism>
<evidence type="ECO:0000259" key="2">
    <source>
        <dbReference type="PROSITE" id="PS51411"/>
    </source>
</evidence>
<dbReference type="GO" id="GO:0005737">
    <property type="term" value="C:cytoplasm"/>
    <property type="evidence" value="ECO:0007669"/>
    <property type="project" value="TreeGrafter"/>
</dbReference>